<protein>
    <submittedName>
        <fullName evidence="1">Uncharacterized protein</fullName>
    </submittedName>
</protein>
<sequence length="493" mass="52795">TLKAVIVTPSVTEGLANELEIEAHSNSHLPKWVESQVRSLINTFIPVEGADGTSAKNDIFGFQKSVVAITSNGRLIALDAGGSGRVLWNAPISRLTSDADWKATDLQSTMDGTVSVVSGAQGQQLTVSAADGKVLGVGAYRPTMLFRDAVSGPVVTYSVVGNKLKASLQAAHSSSSAWTFTPLPGYRIVTVTSRPSFDPVASIGKVLGDRSVLYKYLNPNLVFVATVNEAGNTASIHLLDSVSGATVYATTQSNIDATYPIAATVSENWFAYSLTVHSDIITPTSSKGYQLVVTDLFESRLPDDRGILGSSYNYSSIQPSPVQGSSPYVLSQTYHIPEPISNLSVSQTKQGITSKHLLAVLPETNSLIGIPRTVLDPRRPIGREANKDEQLEGLFKYTPNLEFHPQWYLNHKREVFGLKNILSVPAAVESTSLVFAYGLDVFGTRIAPSGTFDVLGKEFNKIQMSATVLALAVGVVVVAPLVNNSVDSYVDLF</sequence>
<reference evidence="1" key="1">
    <citation type="submission" date="2024-09" db="EMBL/GenBank/DDBJ databases">
        <title>Black Yeasts Isolated from many extreme environments.</title>
        <authorList>
            <person name="Coleine C."/>
            <person name="Stajich J.E."/>
            <person name="Selbmann L."/>
        </authorList>
    </citation>
    <scope>NUCLEOTIDE SEQUENCE</scope>
    <source>
        <strain evidence="1">CCFEE 5737</strain>
    </source>
</reference>
<organism evidence="1 2">
    <name type="scientific">Coniosporium uncinatum</name>
    <dbReference type="NCBI Taxonomy" id="93489"/>
    <lineage>
        <taxon>Eukaryota</taxon>
        <taxon>Fungi</taxon>
        <taxon>Dikarya</taxon>
        <taxon>Ascomycota</taxon>
        <taxon>Pezizomycotina</taxon>
        <taxon>Dothideomycetes</taxon>
        <taxon>Dothideomycetes incertae sedis</taxon>
        <taxon>Coniosporium</taxon>
    </lineage>
</organism>
<name>A0ACC3DW90_9PEZI</name>
<feature type="non-terminal residue" evidence="1">
    <location>
        <position position="1"/>
    </location>
</feature>
<accession>A0ACC3DW90</accession>
<keyword evidence="2" id="KW-1185">Reference proteome</keyword>
<evidence type="ECO:0000313" key="2">
    <source>
        <dbReference type="Proteomes" id="UP001186974"/>
    </source>
</evidence>
<dbReference type="Proteomes" id="UP001186974">
    <property type="component" value="Unassembled WGS sequence"/>
</dbReference>
<evidence type="ECO:0000313" key="1">
    <source>
        <dbReference type="EMBL" id="KAK3080975.1"/>
    </source>
</evidence>
<dbReference type="EMBL" id="JAWDJW010000327">
    <property type="protein sequence ID" value="KAK3080975.1"/>
    <property type="molecule type" value="Genomic_DNA"/>
</dbReference>
<gene>
    <name evidence="1" type="ORF">LTS18_011338</name>
</gene>
<proteinExistence type="predicted"/>
<comment type="caution">
    <text evidence="1">The sequence shown here is derived from an EMBL/GenBank/DDBJ whole genome shotgun (WGS) entry which is preliminary data.</text>
</comment>